<evidence type="ECO:0000259" key="1">
    <source>
        <dbReference type="Pfam" id="PF20150"/>
    </source>
</evidence>
<dbReference type="Pfam" id="PF20150">
    <property type="entry name" value="2EXR"/>
    <property type="match status" value="1"/>
</dbReference>
<dbReference type="PANTHER" id="PTHR35910">
    <property type="entry name" value="2EXR DOMAIN-CONTAINING PROTEIN"/>
    <property type="match status" value="1"/>
</dbReference>
<sequence length="331" mass="37902">MTKSKNSVTRQPRNSTSLTTFTLFPKLVPELRSMIWELTIFNDPRNIIIGRYLLSGIREGHPRCEEFGYMCTSAVPAVLHICMEARTKGLKYYKLLEWAPECSKGKARLVPVPKHAARTYINWEVDRIVIDHVDDFILGSWRIYHNYQAGKLQNFMKLHDDDRSSAYDLAQKLIENGVKFLAVDTKNDSDLIESFFESIYPWGCPVEQLIFYSSGQKEFASRSHRRGAVRRVLPWSTFRQPKVRNSSKEPTLAHRFLVYRFKVHAEGRGVMLPRDEEIPQTAGQEMPKFITPMGFGGQNMKTHLNMTATMLAILPPTGTLITTKTGASLEL</sequence>
<accession>A0A4Z1F970</accession>
<proteinExistence type="predicted"/>
<protein>
    <recommendedName>
        <fullName evidence="1">2EXR domain-containing protein</fullName>
    </recommendedName>
</protein>
<dbReference type="PANTHER" id="PTHR35910:SF6">
    <property type="entry name" value="2EXR DOMAIN-CONTAINING PROTEIN"/>
    <property type="match status" value="1"/>
</dbReference>
<keyword evidence="3" id="KW-1185">Reference proteome</keyword>
<dbReference type="OrthoDB" id="3539199at2759"/>
<comment type="caution">
    <text evidence="2">The sequence shown here is derived from an EMBL/GenBank/DDBJ whole genome shotgun (WGS) entry which is preliminary data.</text>
</comment>
<dbReference type="EMBL" id="PQXH01000004">
    <property type="protein sequence ID" value="TGO19422.1"/>
    <property type="molecule type" value="Genomic_DNA"/>
</dbReference>
<evidence type="ECO:0000313" key="3">
    <source>
        <dbReference type="Proteomes" id="UP000297777"/>
    </source>
</evidence>
<dbReference type="InterPro" id="IPR045518">
    <property type="entry name" value="2EXR"/>
</dbReference>
<dbReference type="AlphaFoldDB" id="A0A4Z1F970"/>
<organism evidence="2 3">
    <name type="scientific">Botrytis tulipae</name>
    <dbReference type="NCBI Taxonomy" id="87230"/>
    <lineage>
        <taxon>Eukaryota</taxon>
        <taxon>Fungi</taxon>
        <taxon>Dikarya</taxon>
        <taxon>Ascomycota</taxon>
        <taxon>Pezizomycotina</taxon>
        <taxon>Leotiomycetes</taxon>
        <taxon>Helotiales</taxon>
        <taxon>Sclerotiniaceae</taxon>
        <taxon>Botrytis</taxon>
    </lineage>
</organism>
<evidence type="ECO:0000313" key="2">
    <source>
        <dbReference type="EMBL" id="TGO19422.1"/>
    </source>
</evidence>
<dbReference type="Proteomes" id="UP000297777">
    <property type="component" value="Unassembled WGS sequence"/>
</dbReference>
<feature type="domain" description="2EXR" evidence="1">
    <location>
        <begin position="21"/>
        <end position="128"/>
    </location>
</feature>
<gene>
    <name evidence="2" type="ORF">BTUL_0004g00580</name>
</gene>
<reference evidence="2 3" key="1">
    <citation type="submission" date="2017-12" db="EMBL/GenBank/DDBJ databases">
        <title>Comparative genomics of Botrytis spp.</title>
        <authorList>
            <person name="Valero-Jimenez C.A."/>
            <person name="Tapia P."/>
            <person name="Veloso J."/>
            <person name="Silva-Moreno E."/>
            <person name="Staats M."/>
            <person name="Valdes J.H."/>
            <person name="Van Kan J.A.L."/>
        </authorList>
    </citation>
    <scope>NUCLEOTIDE SEQUENCE [LARGE SCALE GENOMIC DNA]</scope>
    <source>
        <strain evidence="2 3">Bt9001</strain>
    </source>
</reference>
<name>A0A4Z1F970_9HELO</name>